<protein>
    <submittedName>
        <fullName evidence="1">Unannotated protein</fullName>
    </submittedName>
</protein>
<gene>
    <name evidence="1" type="ORF">UFOPK3974_01114</name>
</gene>
<accession>A0A6J7NM87</accession>
<organism evidence="1">
    <name type="scientific">freshwater metagenome</name>
    <dbReference type="NCBI Taxonomy" id="449393"/>
    <lineage>
        <taxon>unclassified sequences</taxon>
        <taxon>metagenomes</taxon>
        <taxon>ecological metagenomes</taxon>
    </lineage>
</organism>
<sequence>MFFSDSSVNNYAEAQSADHEIYARLFHALLDRGVWFAPSGYETLFPSLAHSATDLVKTDEIAIEAALSLV</sequence>
<reference evidence="1" key="1">
    <citation type="submission" date="2020-05" db="EMBL/GenBank/DDBJ databases">
        <authorList>
            <person name="Chiriac C."/>
            <person name="Salcher M."/>
            <person name="Ghai R."/>
            <person name="Kavagutti S V."/>
        </authorList>
    </citation>
    <scope>NUCLEOTIDE SEQUENCE</scope>
</reference>
<dbReference type="SUPFAM" id="SSF53383">
    <property type="entry name" value="PLP-dependent transferases"/>
    <property type="match status" value="1"/>
</dbReference>
<evidence type="ECO:0000313" key="1">
    <source>
        <dbReference type="EMBL" id="CAB4994217.1"/>
    </source>
</evidence>
<name>A0A6J7NM87_9ZZZZ</name>
<dbReference type="EMBL" id="CAFBOR010000161">
    <property type="protein sequence ID" value="CAB4994217.1"/>
    <property type="molecule type" value="Genomic_DNA"/>
</dbReference>
<dbReference type="Gene3D" id="3.90.1150.10">
    <property type="entry name" value="Aspartate Aminotransferase, domain 1"/>
    <property type="match status" value="1"/>
</dbReference>
<dbReference type="AlphaFoldDB" id="A0A6J7NM87"/>
<proteinExistence type="predicted"/>
<dbReference type="InterPro" id="IPR015424">
    <property type="entry name" value="PyrdxlP-dep_Trfase"/>
</dbReference>
<dbReference type="InterPro" id="IPR015422">
    <property type="entry name" value="PyrdxlP-dep_Trfase_small"/>
</dbReference>